<dbReference type="SUPFAM" id="SSF56784">
    <property type="entry name" value="HAD-like"/>
    <property type="match status" value="1"/>
</dbReference>
<dbReference type="GO" id="GO:0019829">
    <property type="term" value="F:ATPase-coupled monoatomic cation transmembrane transporter activity"/>
    <property type="evidence" value="ECO:0007669"/>
    <property type="project" value="UniProtKB-ARBA"/>
</dbReference>
<keyword evidence="8" id="KW-1278">Translocase</keyword>
<evidence type="ECO:0000313" key="14">
    <source>
        <dbReference type="Proteomes" id="UP000050501"/>
    </source>
</evidence>
<dbReference type="Proteomes" id="UP000050501">
    <property type="component" value="Unassembled WGS sequence"/>
</dbReference>
<dbReference type="SFLD" id="SFLDF00027">
    <property type="entry name" value="p-type_atpase"/>
    <property type="match status" value="1"/>
</dbReference>
<keyword evidence="9 11" id="KW-1133">Transmembrane helix</keyword>
<dbReference type="InterPro" id="IPR006068">
    <property type="entry name" value="ATPase_P-typ_cation-transptr_C"/>
</dbReference>
<feature type="domain" description="Cation-transporting P-type ATPase N-terminal" evidence="12">
    <location>
        <begin position="8"/>
        <end position="82"/>
    </location>
</feature>
<evidence type="ECO:0000259" key="12">
    <source>
        <dbReference type="SMART" id="SM00831"/>
    </source>
</evidence>
<keyword evidence="5" id="KW-0479">Metal-binding</keyword>
<comment type="similarity">
    <text evidence="2">Belongs to the cation transport ATPase (P-type) (TC 3.A.3) family. Type IIA subfamily.</text>
</comment>
<dbReference type="FunFam" id="3.40.50.1000:FF:000028">
    <property type="entry name" value="Calcium-transporting P-type ATPase, putative"/>
    <property type="match status" value="1"/>
</dbReference>
<feature type="transmembrane region" description="Helical" evidence="11">
    <location>
        <begin position="822"/>
        <end position="840"/>
    </location>
</feature>
<dbReference type="PROSITE" id="PS00154">
    <property type="entry name" value="ATPASE_E1_E2"/>
    <property type="match status" value="1"/>
</dbReference>
<dbReference type="FunFam" id="3.40.50.1000:FF:000001">
    <property type="entry name" value="Phospholipid-transporting ATPase IC"/>
    <property type="match status" value="1"/>
</dbReference>
<evidence type="ECO:0000313" key="13">
    <source>
        <dbReference type="EMBL" id="KPL83506.1"/>
    </source>
</evidence>
<feature type="transmembrane region" description="Helical" evidence="11">
    <location>
        <begin position="752"/>
        <end position="769"/>
    </location>
</feature>
<dbReference type="PANTHER" id="PTHR43294:SF21">
    <property type="entry name" value="CATION TRANSPORTING ATPASE"/>
    <property type="match status" value="1"/>
</dbReference>
<feature type="transmembrane region" description="Helical" evidence="11">
    <location>
        <begin position="250"/>
        <end position="268"/>
    </location>
</feature>
<dbReference type="InterPro" id="IPR001757">
    <property type="entry name" value="P_typ_ATPase"/>
</dbReference>
<feature type="transmembrane region" description="Helical" evidence="11">
    <location>
        <begin position="280"/>
        <end position="302"/>
    </location>
</feature>
<dbReference type="Pfam" id="PF00690">
    <property type="entry name" value="Cation_ATPase_N"/>
    <property type="match status" value="1"/>
</dbReference>
<proteinExistence type="inferred from homology"/>
<dbReference type="InterPro" id="IPR059000">
    <property type="entry name" value="ATPase_P-type_domA"/>
</dbReference>
<evidence type="ECO:0000256" key="9">
    <source>
        <dbReference type="ARBA" id="ARBA00022989"/>
    </source>
</evidence>
<feature type="transmembrane region" description="Helical" evidence="11">
    <location>
        <begin position="797"/>
        <end position="816"/>
    </location>
</feature>
<keyword evidence="10 11" id="KW-0472">Membrane</keyword>
<dbReference type="CDD" id="cd02089">
    <property type="entry name" value="P-type_ATPase_Ca_prok"/>
    <property type="match status" value="1"/>
</dbReference>
<dbReference type="InterPro" id="IPR018303">
    <property type="entry name" value="ATPase_P-typ_P_site"/>
</dbReference>
<name>A0A0N8GQE9_9CHLR</name>
<dbReference type="PRINTS" id="PR00119">
    <property type="entry name" value="CATATPASE"/>
</dbReference>
<evidence type="ECO:0000256" key="11">
    <source>
        <dbReference type="SAM" id="Phobius"/>
    </source>
</evidence>
<feature type="transmembrane region" description="Helical" evidence="11">
    <location>
        <begin position="886"/>
        <end position="908"/>
    </location>
</feature>
<dbReference type="InterPro" id="IPR044492">
    <property type="entry name" value="P_typ_ATPase_HD_dom"/>
</dbReference>
<dbReference type="Pfam" id="PF00689">
    <property type="entry name" value="Cation_ATPase_C"/>
    <property type="match status" value="1"/>
</dbReference>
<reference evidence="13 14" key="1">
    <citation type="submission" date="2015-07" db="EMBL/GenBank/DDBJ databases">
        <title>Genome sequence of Levilinea saccharolytica DSM 16555.</title>
        <authorList>
            <person name="Hemp J."/>
            <person name="Ward L.M."/>
            <person name="Pace L.A."/>
            <person name="Fischer W.W."/>
        </authorList>
    </citation>
    <scope>NUCLEOTIDE SEQUENCE [LARGE SCALE GENOMIC DNA]</scope>
    <source>
        <strain evidence="13 14">KIBI-1</strain>
    </source>
</reference>
<feature type="transmembrane region" description="Helical" evidence="11">
    <location>
        <begin position="720"/>
        <end position="740"/>
    </location>
</feature>
<dbReference type="SFLD" id="SFLDG00002">
    <property type="entry name" value="C1.7:_P-type_atpase_like"/>
    <property type="match status" value="1"/>
</dbReference>
<dbReference type="RefSeq" id="WP_062418664.1">
    <property type="nucleotide sequence ID" value="NZ_DF967974.1"/>
</dbReference>
<keyword evidence="4 11" id="KW-0812">Transmembrane</keyword>
<dbReference type="GO" id="GO:0098662">
    <property type="term" value="P:inorganic cation transmembrane transport"/>
    <property type="evidence" value="ECO:0007669"/>
    <property type="project" value="UniProtKB-ARBA"/>
</dbReference>
<feature type="transmembrane region" description="Helical" evidence="11">
    <location>
        <begin position="86"/>
        <end position="107"/>
    </location>
</feature>
<dbReference type="InterPro" id="IPR023299">
    <property type="entry name" value="ATPase_P-typ_cyto_dom_N"/>
</dbReference>
<evidence type="ECO:0000256" key="8">
    <source>
        <dbReference type="ARBA" id="ARBA00022967"/>
    </source>
</evidence>
<evidence type="ECO:0000256" key="3">
    <source>
        <dbReference type="ARBA" id="ARBA00022475"/>
    </source>
</evidence>
<dbReference type="STRING" id="229921.ADN01_08365"/>
<dbReference type="Gene3D" id="2.70.150.10">
    <property type="entry name" value="Calcium-transporting ATPase, cytoplasmic transduction domain A"/>
    <property type="match status" value="1"/>
</dbReference>
<dbReference type="NCBIfam" id="TIGR01494">
    <property type="entry name" value="ATPase_P-type"/>
    <property type="match status" value="2"/>
</dbReference>
<evidence type="ECO:0000256" key="6">
    <source>
        <dbReference type="ARBA" id="ARBA00022741"/>
    </source>
</evidence>
<feature type="transmembrane region" description="Helical" evidence="11">
    <location>
        <begin position="57"/>
        <end position="80"/>
    </location>
</feature>
<keyword evidence="3" id="KW-1003">Cell membrane</keyword>
<dbReference type="GO" id="GO:0015662">
    <property type="term" value="F:P-type ion transporter activity"/>
    <property type="evidence" value="ECO:0007669"/>
    <property type="project" value="UniProtKB-ARBA"/>
</dbReference>
<protein>
    <submittedName>
        <fullName evidence="13">ATPase</fullName>
    </submittedName>
</protein>
<dbReference type="SUPFAM" id="SSF81665">
    <property type="entry name" value="Calcium ATPase, transmembrane domain M"/>
    <property type="match status" value="1"/>
</dbReference>
<dbReference type="Gene3D" id="1.20.1110.10">
    <property type="entry name" value="Calcium-transporting ATPase, transmembrane domain"/>
    <property type="match status" value="1"/>
</dbReference>
<comment type="subcellular location">
    <subcellularLocation>
        <location evidence="1">Cell membrane</location>
        <topology evidence="1">Multi-pass membrane protein</topology>
    </subcellularLocation>
</comment>
<dbReference type="InterPro" id="IPR023214">
    <property type="entry name" value="HAD_sf"/>
</dbReference>
<dbReference type="InterPro" id="IPR036412">
    <property type="entry name" value="HAD-like_sf"/>
</dbReference>
<comment type="caution">
    <text evidence="13">The sequence shown here is derived from an EMBL/GenBank/DDBJ whole genome shotgun (WGS) entry which is preliminary data.</text>
</comment>
<gene>
    <name evidence="13" type="ORF">ADN01_08365</name>
</gene>
<dbReference type="GO" id="GO:0140352">
    <property type="term" value="P:export from cell"/>
    <property type="evidence" value="ECO:0007669"/>
    <property type="project" value="UniProtKB-ARBA"/>
</dbReference>
<dbReference type="Pfam" id="PF00122">
    <property type="entry name" value="E1-E2_ATPase"/>
    <property type="match status" value="1"/>
</dbReference>
<dbReference type="InterPro" id="IPR004014">
    <property type="entry name" value="ATPase_P-typ_cation-transptr_N"/>
</dbReference>
<evidence type="ECO:0000256" key="5">
    <source>
        <dbReference type="ARBA" id="ARBA00022723"/>
    </source>
</evidence>
<dbReference type="InterPro" id="IPR008250">
    <property type="entry name" value="ATPase_P-typ_transduc_dom_A_sf"/>
</dbReference>
<dbReference type="GO" id="GO:0046873">
    <property type="term" value="F:metal ion transmembrane transporter activity"/>
    <property type="evidence" value="ECO:0007669"/>
    <property type="project" value="UniProtKB-ARBA"/>
</dbReference>
<evidence type="ECO:0000256" key="10">
    <source>
        <dbReference type="ARBA" id="ARBA00023136"/>
    </source>
</evidence>
<accession>A0A0N8GQE9</accession>
<dbReference type="AlphaFoldDB" id="A0A0N8GQE9"/>
<evidence type="ECO:0000256" key="4">
    <source>
        <dbReference type="ARBA" id="ARBA00022692"/>
    </source>
</evidence>
<dbReference type="GO" id="GO:0046872">
    <property type="term" value="F:metal ion binding"/>
    <property type="evidence" value="ECO:0007669"/>
    <property type="project" value="UniProtKB-KW"/>
</dbReference>
<dbReference type="SFLD" id="SFLDS00003">
    <property type="entry name" value="Haloacid_Dehalogenase"/>
    <property type="match status" value="1"/>
</dbReference>
<dbReference type="FunFam" id="2.70.150.10:FF:000016">
    <property type="entry name" value="Calcium-transporting P-type ATPase putative"/>
    <property type="match status" value="1"/>
</dbReference>
<evidence type="ECO:0000256" key="7">
    <source>
        <dbReference type="ARBA" id="ARBA00022840"/>
    </source>
</evidence>
<keyword evidence="14" id="KW-1185">Reference proteome</keyword>
<dbReference type="PRINTS" id="PR00120">
    <property type="entry name" value="HATPASE"/>
</dbReference>
<dbReference type="Pfam" id="PF13246">
    <property type="entry name" value="Cation_ATPase"/>
    <property type="match status" value="1"/>
</dbReference>
<dbReference type="SUPFAM" id="SSF81660">
    <property type="entry name" value="Metal cation-transporting ATPase, ATP-binding domain N"/>
    <property type="match status" value="1"/>
</dbReference>
<sequence length="920" mass="100289">MKENGAQQWHEMDLPKFEQTMEVNTQQGLSADEVQHRQAQYGPNELIDRGTKSPWKILLEQLSGVMVIILIVSAVISALLGEYKDAVVILIIVILNSILGFTQEYRAEQAMAALKKMAVPHVRVRRSGHVQEISARDLVPGDVILLEAGSSIPADSRVIESVNLRVQEAVLTGESEAVEKHTDPLKGENLALGDRRNMLYMGTVATYGRGTAVVTSTGMHTELGRIAEMIQNVGQEQTPLQRRLEQLGRGLAIAALAIVFVVFILGLLRGEPLRLMFQTAISMAVAAVPEGLPAVVTIALALGAQRMLSRHALIRKLPAVETLGSVTVICSDKTGTLTENRMTVTVLDVAGNQMDFVEQVKSFTPHMDTKASPAPLVQENSAVALLLTGGTLCNDAILEEDTQAGDLSAIGDPTEGALVIAAARVGLRKPDLEAVMPRAAEVPFDSDRKRMTTLHRFQISQLPEALQPLWNARALAAQSEAVLTVTKGAVDGLLEVSSRVWVDGRIEQLNDHWKERVQAANNAMAQKGMRVLGVAVHMDAQVPTDVSAEGVEKDLIFIGMTGMIDPARPEVKDAVAVAKGAGIRPIMITGDHPLTALSIAKELGIATQHRVVTGQELAVMSDEELRAQVDDISVYARVSPEHKLKIVQALQFKGHIVAMTGDGVNDAPALKRADIGVAMGITGTDVSKEASDMILLDDNFATIVAAVEEGRRIYDNIRKFIRYTMTSNAGEIWVMLVAPFLGMPMPLTPLQILWINLVTDGLPGLALTVEPTERNTMKRKPHHPQENIFGRGMAREILWVGLLMGLVSLAMGYIFFKQEVAAWQTMVFTTLTLAQMGHVLAIRTERDSLFQVGLLSNKPLLGAVLLTFVLQMMVIYLPFFQDIFQTIALTPSQLIISLVSSTVVFFSLEIMKAIQRRKED</sequence>
<evidence type="ECO:0000256" key="1">
    <source>
        <dbReference type="ARBA" id="ARBA00004651"/>
    </source>
</evidence>
<feature type="transmembrane region" description="Helical" evidence="11">
    <location>
        <begin position="860"/>
        <end position="880"/>
    </location>
</feature>
<evidence type="ECO:0000256" key="2">
    <source>
        <dbReference type="ARBA" id="ARBA00005675"/>
    </source>
</evidence>
<dbReference type="GO" id="GO:0016887">
    <property type="term" value="F:ATP hydrolysis activity"/>
    <property type="evidence" value="ECO:0007669"/>
    <property type="project" value="InterPro"/>
</dbReference>
<dbReference type="PANTHER" id="PTHR43294">
    <property type="entry name" value="SODIUM/POTASSIUM-TRANSPORTING ATPASE SUBUNIT ALPHA"/>
    <property type="match status" value="1"/>
</dbReference>
<dbReference type="EMBL" id="LGCM01000031">
    <property type="protein sequence ID" value="KPL83506.1"/>
    <property type="molecule type" value="Genomic_DNA"/>
</dbReference>
<organism evidence="13 14">
    <name type="scientific">Levilinea saccharolytica</name>
    <dbReference type="NCBI Taxonomy" id="229921"/>
    <lineage>
        <taxon>Bacteria</taxon>
        <taxon>Bacillati</taxon>
        <taxon>Chloroflexota</taxon>
        <taxon>Anaerolineae</taxon>
        <taxon>Anaerolineales</taxon>
        <taxon>Anaerolineaceae</taxon>
        <taxon>Levilinea</taxon>
    </lineage>
</organism>
<dbReference type="Gene3D" id="3.40.50.1000">
    <property type="entry name" value="HAD superfamily/HAD-like"/>
    <property type="match status" value="1"/>
</dbReference>
<dbReference type="SMART" id="SM00831">
    <property type="entry name" value="Cation_ATPase_N"/>
    <property type="match status" value="1"/>
</dbReference>
<keyword evidence="6" id="KW-0547">Nucleotide-binding</keyword>
<dbReference type="PATRIC" id="fig|229921.5.peg.1076"/>
<dbReference type="GO" id="GO:0005524">
    <property type="term" value="F:ATP binding"/>
    <property type="evidence" value="ECO:0007669"/>
    <property type="project" value="UniProtKB-KW"/>
</dbReference>
<dbReference type="InterPro" id="IPR050510">
    <property type="entry name" value="Cation_transp_ATPase_P-type"/>
</dbReference>
<keyword evidence="7" id="KW-0067">ATP-binding</keyword>
<dbReference type="Gene3D" id="3.40.1110.10">
    <property type="entry name" value="Calcium-transporting ATPase, cytoplasmic domain N"/>
    <property type="match status" value="1"/>
</dbReference>
<dbReference type="GO" id="GO:0005886">
    <property type="term" value="C:plasma membrane"/>
    <property type="evidence" value="ECO:0007669"/>
    <property type="project" value="UniProtKB-SubCell"/>
</dbReference>
<dbReference type="InterPro" id="IPR023298">
    <property type="entry name" value="ATPase_P-typ_TM_dom_sf"/>
</dbReference>
<dbReference type="SUPFAM" id="SSF81653">
    <property type="entry name" value="Calcium ATPase, transduction domain A"/>
    <property type="match status" value="1"/>
</dbReference>